<dbReference type="FunFam" id="3.40.20.10:FF:000007">
    <property type="entry name" value="Twinfilin-1 isoform 1"/>
    <property type="match status" value="1"/>
</dbReference>
<dbReference type="EMBL" id="NCKU01000033">
    <property type="protein sequence ID" value="RWS17809.1"/>
    <property type="molecule type" value="Genomic_DNA"/>
</dbReference>
<dbReference type="Proteomes" id="UP000285301">
    <property type="component" value="Unassembled WGS sequence"/>
</dbReference>
<dbReference type="AlphaFoldDB" id="A0A3S3QD14"/>
<organism evidence="13 14">
    <name type="scientific">Dinothrombium tinctorium</name>
    <dbReference type="NCBI Taxonomy" id="1965070"/>
    <lineage>
        <taxon>Eukaryota</taxon>
        <taxon>Metazoa</taxon>
        <taxon>Ecdysozoa</taxon>
        <taxon>Arthropoda</taxon>
        <taxon>Chelicerata</taxon>
        <taxon>Arachnida</taxon>
        <taxon>Acari</taxon>
        <taxon>Acariformes</taxon>
        <taxon>Trombidiformes</taxon>
        <taxon>Prostigmata</taxon>
        <taxon>Anystina</taxon>
        <taxon>Parasitengona</taxon>
        <taxon>Trombidioidea</taxon>
        <taxon>Trombidiidae</taxon>
        <taxon>Dinothrombium</taxon>
    </lineage>
</organism>
<keyword evidence="13" id="KW-0418">Kinase</keyword>
<evidence type="ECO:0000256" key="5">
    <source>
        <dbReference type="ARBA" id="ARBA00022737"/>
    </source>
</evidence>
<dbReference type="GO" id="GO:0030042">
    <property type="term" value="P:actin filament depolymerization"/>
    <property type="evidence" value="ECO:0007669"/>
    <property type="project" value="TreeGrafter"/>
</dbReference>
<dbReference type="CDD" id="cd11284">
    <property type="entry name" value="ADF_Twf-C_like"/>
    <property type="match status" value="1"/>
</dbReference>
<dbReference type="GO" id="GO:0051016">
    <property type="term" value="P:barbed-end actin filament capping"/>
    <property type="evidence" value="ECO:0007669"/>
    <property type="project" value="TreeGrafter"/>
</dbReference>
<evidence type="ECO:0000256" key="9">
    <source>
        <dbReference type="ARBA" id="ARBA00056419"/>
    </source>
</evidence>
<dbReference type="CDD" id="cd11285">
    <property type="entry name" value="ADF_Twf-N_like"/>
    <property type="match status" value="1"/>
</dbReference>
<dbReference type="InterPro" id="IPR029006">
    <property type="entry name" value="ADF-H/Gelsolin-like_dom_sf"/>
</dbReference>
<evidence type="ECO:0000313" key="14">
    <source>
        <dbReference type="Proteomes" id="UP000285301"/>
    </source>
</evidence>
<dbReference type="GO" id="GO:0051015">
    <property type="term" value="F:actin filament binding"/>
    <property type="evidence" value="ECO:0007669"/>
    <property type="project" value="TreeGrafter"/>
</dbReference>
<feature type="region of interest" description="Disordered" evidence="11">
    <location>
        <begin position="328"/>
        <end position="355"/>
    </location>
</feature>
<dbReference type="GO" id="GO:0030016">
    <property type="term" value="C:myofibril"/>
    <property type="evidence" value="ECO:0007669"/>
    <property type="project" value="TreeGrafter"/>
</dbReference>
<comment type="subunit">
    <text evidence="8">Interacts with G-actin; ADP-actin form.</text>
</comment>
<dbReference type="SMART" id="SM00102">
    <property type="entry name" value="ADF"/>
    <property type="match status" value="2"/>
</dbReference>
<evidence type="ECO:0000256" key="3">
    <source>
        <dbReference type="ARBA" id="ARBA00009557"/>
    </source>
</evidence>
<comment type="subcellular location">
    <subcellularLocation>
        <location evidence="2">Cytoplasm</location>
        <location evidence="2">Cell cortex</location>
    </subcellularLocation>
    <subcellularLocation>
        <location evidence="1">Cytoplasm</location>
        <location evidence="1">Cytoskeleton</location>
    </subcellularLocation>
</comment>
<dbReference type="OrthoDB" id="10006997at2759"/>
<dbReference type="Pfam" id="PF00241">
    <property type="entry name" value="Cofilin_ADF"/>
    <property type="match status" value="2"/>
</dbReference>
<dbReference type="STRING" id="1965070.A0A3S3QD14"/>
<name>A0A3S3QD14_9ACAR</name>
<keyword evidence="14" id="KW-1185">Reference proteome</keyword>
<evidence type="ECO:0000256" key="2">
    <source>
        <dbReference type="ARBA" id="ARBA00004544"/>
    </source>
</evidence>
<dbReference type="InterPro" id="IPR028458">
    <property type="entry name" value="Twinfilin"/>
</dbReference>
<sequence length="355" mass="40690">MSHQTGIQANDELLQFISRCKIDGETRVFKVSILEEQLTLGEHRSPVGNWQQDYKRYVGEMLVGKQPCYLLFRLDTINSSNLYEWLLICWSPEDSPVRQKMLYASTKATLKTTFGSASIVSDYFATNKEEMSLDHIKNEKKNDEQIETNNVELLTAKEQDLKSVKRSEALSSSIHSTRTLPGLQFPLTDELVDALFELKDGLISYICLAIDLDKEEITLETKENHKEFEISDMPKKISNKNARYHILLYPHTHEGVFTKSVIFIYSVPGESCSVKERMLYSSCKNALVTAIQDESKFGIEISRRLECDDPNELTIEFFLNELHPKENTAKSKFEKPKGPMGKRGARRLIKTNDES</sequence>
<dbReference type="GO" id="GO:0003785">
    <property type="term" value="F:actin monomer binding"/>
    <property type="evidence" value="ECO:0007669"/>
    <property type="project" value="TreeGrafter"/>
</dbReference>
<comment type="function">
    <text evidence="9">Actin-binding protein involved in motile and morphological processes. Inhibits actin polymerization, likely by sequestering G-actin.</text>
</comment>
<evidence type="ECO:0000256" key="7">
    <source>
        <dbReference type="ARBA" id="ARBA00023212"/>
    </source>
</evidence>
<accession>A0A3S3QD14</accession>
<feature type="domain" description="ADF-H" evidence="12">
    <location>
        <begin position="1"/>
        <end position="141"/>
    </location>
</feature>
<dbReference type="GO" id="GO:0005884">
    <property type="term" value="C:actin filament"/>
    <property type="evidence" value="ECO:0007669"/>
    <property type="project" value="TreeGrafter"/>
</dbReference>
<evidence type="ECO:0000256" key="10">
    <source>
        <dbReference type="ARBA" id="ARBA00069496"/>
    </source>
</evidence>
<evidence type="ECO:0000313" key="13">
    <source>
        <dbReference type="EMBL" id="RWS17809.1"/>
    </source>
</evidence>
<dbReference type="FunFam" id="3.40.20.10:FF:000042">
    <property type="entry name" value="Actin depolymerizing protein"/>
    <property type="match status" value="1"/>
</dbReference>
<dbReference type="GO" id="GO:0010976">
    <property type="term" value="P:positive regulation of neuron projection development"/>
    <property type="evidence" value="ECO:0007669"/>
    <property type="project" value="TreeGrafter"/>
</dbReference>
<keyword evidence="7" id="KW-0206">Cytoskeleton</keyword>
<gene>
    <name evidence="13" type="ORF">B4U79_05468</name>
</gene>
<feature type="compositionally biased region" description="Basic and acidic residues" evidence="11">
    <location>
        <begin position="328"/>
        <end position="337"/>
    </location>
</feature>
<evidence type="ECO:0000259" key="12">
    <source>
        <dbReference type="PROSITE" id="PS51263"/>
    </source>
</evidence>
<evidence type="ECO:0000256" key="11">
    <source>
        <dbReference type="SAM" id="MobiDB-lite"/>
    </source>
</evidence>
<dbReference type="PANTHER" id="PTHR13759:SF1">
    <property type="entry name" value="TWINFILIN"/>
    <property type="match status" value="1"/>
</dbReference>
<dbReference type="GO" id="GO:0016301">
    <property type="term" value="F:kinase activity"/>
    <property type="evidence" value="ECO:0007669"/>
    <property type="project" value="UniProtKB-KW"/>
</dbReference>
<evidence type="ECO:0000256" key="4">
    <source>
        <dbReference type="ARBA" id="ARBA00022490"/>
    </source>
</evidence>
<evidence type="ECO:0000256" key="1">
    <source>
        <dbReference type="ARBA" id="ARBA00004245"/>
    </source>
</evidence>
<keyword evidence="5" id="KW-0677">Repeat</keyword>
<dbReference type="PANTHER" id="PTHR13759">
    <property type="entry name" value="TWINFILIN"/>
    <property type="match status" value="1"/>
</dbReference>
<dbReference type="GO" id="GO:0010591">
    <property type="term" value="P:regulation of lamellipodium assembly"/>
    <property type="evidence" value="ECO:0007669"/>
    <property type="project" value="TreeGrafter"/>
</dbReference>
<feature type="domain" description="ADF-H" evidence="12">
    <location>
        <begin position="182"/>
        <end position="323"/>
    </location>
</feature>
<evidence type="ECO:0000256" key="6">
    <source>
        <dbReference type="ARBA" id="ARBA00023203"/>
    </source>
</evidence>
<dbReference type="Gene3D" id="3.40.20.10">
    <property type="entry name" value="Severin"/>
    <property type="match status" value="2"/>
</dbReference>
<comment type="caution">
    <text evidence="13">The sequence shown here is derived from an EMBL/GenBank/DDBJ whole genome shotgun (WGS) entry which is preliminary data.</text>
</comment>
<keyword evidence="6" id="KW-0009">Actin-binding</keyword>
<dbReference type="PROSITE" id="PS51263">
    <property type="entry name" value="ADF_H"/>
    <property type="match status" value="2"/>
</dbReference>
<keyword evidence="4" id="KW-0963">Cytoplasm</keyword>
<protein>
    <recommendedName>
        <fullName evidence="10">Twinfilin</fullName>
    </recommendedName>
</protein>
<comment type="similarity">
    <text evidence="3">Belongs to the actin-binding proteins ADF family. Twinfilin subfamily.</text>
</comment>
<dbReference type="SUPFAM" id="SSF55753">
    <property type="entry name" value="Actin depolymerizing proteins"/>
    <property type="match status" value="2"/>
</dbReference>
<keyword evidence="13" id="KW-0808">Transferase</keyword>
<proteinExistence type="inferred from homology"/>
<evidence type="ECO:0000256" key="8">
    <source>
        <dbReference type="ARBA" id="ARBA00038532"/>
    </source>
</evidence>
<dbReference type="InterPro" id="IPR002108">
    <property type="entry name" value="ADF-H"/>
</dbReference>
<dbReference type="GO" id="GO:0005938">
    <property type="term" value="C:cell cortex"/>
    <property type="evidence" value="ECO:0007669"/>
    <property type="project" value="UniProtKB-SubCell"/>
</dbReference>
<reference evidence="13 14" key="1">
    <citation type="journal article" date="2018" name="Gigascience">
        <title>Genomes of trombidid mites reveal novel predicted allergens and laterally-transferred genes associated with secondary metabolism.</title>
        <authorList>
            <person name="Dong X."/>
            <person name="Chaisiri K."/>
            <person name="Xia D."/>
            <person name="Armstrong S.D."/>
            <person name="Fang Y."/>
            <person name="Donnelly M.J."/>
            <person name="Kadowaki T."/>
            <person name="McGarry J.W."/>
            <person name="Darby A.C."/>
            <person name="Makepeace B.L."/>
        </authorList>
    </citation>
    <scope>NUCLEOTIDE SEQUENCE [LARGE SCALE GENOMIC DNA]</scope>
    <source>
        <strain evidence="13">UoL-WK</strain>
    </source>
</reference>